<dbReference type="EC" id="2.7.1.-" evidence="6"/>
<dbReference type="Proteomes" id="UP001632038">
    <property type="component" value="Unassembled WGS sequence"/>
</dbReference>
<dbReference type="SUPFAM" id="SSF52058">
    <property type="entry name" value="L domain-like"/>
    <property type="match status" value="1"/>
</dbReference>
<keyword evidence="6" id="KW-0808">Transferase</keyword>
<feature type="chain" id="PRO_5044767409" evidence="4">
    <location>
        <begin position="25"/>
        <end position="187"/>
    </location>
</feature>
<protein>
    <submittedName>
        <fullName evidence="6">Protein kinase superfamily</fullName>
        <ecNumber evidence="6">2.7.1.-</ecNumber>
    </submittedName>
</protein>
<dbReference type="PANTHER" id="PTHR47988">
    <property type="entry name" value="SOMATIC EMBRYOGENESIS RECEPTOR KINASE 1"/>
    <property type="match status" value="1"/>
</dbReference>
<accession>A0ABD3CPV7</accession>
<sequence length="187" mass="20579">MERVGMGLVMCLILLLHPLMFIHANDEVDALKALKNRLIDSRNYLQSWDPNNVNPCAWFQVTCNTENLVTRIDLGNLNLSGTLVPNLKVLTSLQYLKLYDNNLSGTIPKELGEITSLVSLDLYNNSLTGGIPDSVGSLTNLRFLLTGSIPQSLANIGSLTTLDLSYNDLSGEVPMSATFTEFKQESD</sequence>
<dbReference type="GO" id="GO:0016301">
    <property type="term" value="F:kinase activity"/>
    <property type="evidence" value="ECO:0007669"/>
    <property type="project" value="UniProtKB-KW"/>
</dbReference>
<organism evidence="6 7">
    <name type="scientific">Castilleja foliolosa</name>
    <dbReference type="NCBI Taxonomy" id="1961234"/>
    <lineage>
        <taxon>Eukaryota</taxon>
        <taxon>Viridiplantae</taxon>
        <taxon>Streptophyta</taxon>
        <taxon>Embryophyta</taxon>
        <taxon>Tracheophyta</taxon>
        <taxon>Spermatophyta</taxon>
        <taxon>Magnoliopsida</taxon>
        <taxon>eudicotyledons</taxon>
        <taxon>Gunneridae</taxon>
        <taxon>Pentapetalae</taxon>
        <taxon>asterids</taxon>
        <taxon>lamiids</taxon>
        <taxon>Lamiales</taxon>
        <taxon>Orobanchaceae</taxon>
        <taxon>Pedicularideae</taxon>
        <taxon>Castillejinae</taxon>
        <taxon>Castilleja</taxon>
    </lineage>
</organism>
<dbReference type="InterPro" id="IPR013210">
    <property type="entry name" value="LRR_N_plant-typ"/>
</dbReference>
<evidence type="ECO:0000256" key="4">
    <source>
        <dbReference type="SAM" id="SignalP"/>
    </source>
</evidence>
<evidence type="ECO:0000256" key="2">
    <source>
        <dbReference type="ARBA" id="ARBA00022729"/>
    </source>
</evidence>
<evidence type="ECO:0000313" key="6">
    <source>
        <dbReference type="EMBL" id="KAL3632001.1"/>
    </source>
</evidence>
<dbReference type="EMBL" id="JAVIJP010000032">
    <property type="protein sequence ID" value="KAL3632001.1"/>
    <property type="molecule type" value="Genomic_DNA"/>
</dbReference>
<dbReference type="Pfam" id="PF08263">
    <property type="entry name" value="LRRNT_2"/>
    <property type="match status" value="1"/>
</dbReference>
<keyword evidence="6" id="KW-0418">Kinase</keyword>
<reference evidence="7" key="1">
    <citation type="journal article" date="2024" name="IScience">
        <title>Strigolactones Initiate the Formation of Haustorium-like Structures in Castilleja.</title>
        <authorList>
            <person name="Buerger M."/>
            <person name="Peterson D."/>
            <person name="Chory J."/>
        </authorList>
    </citation>
    <scope>NUCLEOTIDE SEQUENCE [LARGE SCALE GENOMIC DNA]</scope>
</reference>
<dbReference type="FunFam" id="3.80.10.10:FF:000024">
    <property type="entry name" value="Somatic embryogenesis receptor kinase 1"/>
    <property type="match status" value="1"/>
</dbReference>
<evidence type="ECO:0000259" key="5">
    <source>
        <dbReference type="Pfam" id="PF08263"/>
    </source>
</evidence>
<proteinExistence type="predicted"/>
<feature type="signal peptide" evidence="4">
    <location>
        <begin position="1"/>
        <end position="24"/>
    </location>
</feature>
<keyword evidence="7" id="KW-1185">Reference proteome</keyword>
<gene>
    <name evidence="6" type="primary">SERK5_5</name>
    <name evidence="6" type="ORF">CASFOL_024985</name>
</gene>
<dbReference type="InterPro" id="IPR032675">
    <property type="entry name" value="LRR_dom_sf"/>
</dbReference>
<feature type="domain" description="Leucine-rich repeat-containing N-terminal plant-type" evidence="5">
    <location>
        <begin position="25"/>
        <end position="64"/>
    </location>
</feature>
<dbReference type="AlphaFoldDB" id="A0ABD3CPV7"/>
<dbReference type="Gene3D" id="3.80.10.10">
    <property type="entry name" value="Ribonuclease Inhibitor"/>
    <property type="match status" value="1"/>
</dbReference>
<dbReference type="Pfam" id="PF00560">
    <property type="entry name" value="LRR_1"/>
    <property type="match status" value="3"/>
</dbReference>
<evidence type="ECO:0000256" key="3">
    <source>
        <dbReference type="ARBA" id="ARBA00022737"/>
    </source>
</evidence>
<evidence type="ECO:0000256" key="1">
    <source>
        <dbReference type="ARBA" id="ARBA00022614"/>
    </source>
</evidence>
<keyword evidence="1" id="KW-0433">Leucine-rich repeat</keyword>
<evidence type="ECO:0000313" key="7">
    <source>
        <dbReference type="Proteomes" id="UP001632038"/>
    </source>
</evidence>
<comment type="caution">
    <text evidence="6">The sequence shown here is derived from an EMBL/GenBank/DDBJ whole genome shotgun (WGS) entry which is preliminary data.</text>
</comment>
<keyword evidence="2 4" id="KW-0732">Signal</keyword>
<name>A0ABD3CPV7_9LAMI</name>
<dbReference type="InterPro" id="IPR001611">
    <property type="entry name" value="Leu-rich_rpt"/>
</dbReference>
<keyword evidence="3" id="KW-0677">Repeat</keyword>